<dbReference type="SMART" id="SM00487">
    <property type="entry name" value="DEXDc"/>
    <property type="match status" value="1"/>
</dbReference>
<evidence type="ECO:0000313" key="3">
    <source>
        <dbReference type="EMBL" id="CAK9070058.1"/>
    </source>
</evidence>
<gene>
    <name evidence="3" type="ORF">CCMP2556_LOCUS34449</name>
</gene>
<feature type="domain" description="Helicase ATP-binding" evidence="1">
    <location>
        <begin position="18"/>
        <end position="163"/>
    </location>
</feature>
<dbReference type="InterPro" id="IPR027417">
    <property type="entry name" value="P-loop_NTPase"/>
</dbReference>
<evidence type="ECO:0000259" key="2">
    <source>
        <dbReference type="PROSITE" id="PS51194"/>
    </source>
</evidence>
<accession>A0ABP0P357</accession>
<evidence type="ECO:0000259" key="1">
    <source>
        <dbReference type="PROSITE" id="PS51192"/>
    </source>
</evidence>
<proteinExistence type="predicted"/>
<dbReference type="InterPro" id="IPR051363">
    <property type="entry name" value="RLR_Helicase"/>
</dbReference>
<dbReference type="Gene3D" id="3.40.50.300">
    <property type="entry name" value="P-loop containing nucleotide triphosphate hydrolases"/>
    <property type="match status" value="2"/>
</dbReference>
<reference evidence="3 4" key="1">
    <citation type="submission" date="2024-02" db="EMBL/GenBank/DDBJ databases">
        <authorList>
            <person name="Chen Y."/>
            <person name="Shah S."/>
            <person name="Dougan E. K."/>
            <person name="Thang M."/>
            <person name="Chan C."/>
        </authorList>
    </citation>
    <scope>NUCLEOTIDE SEQUENCE [LARGE SCALE GENOMIC DNA]</scope>
</reference>
<sequence length="435" mass="47194">MCLEVLPGYEAWPHQVEALERAVRENIILNLPTGTGKTLVACMLLDWFKAPGYVSVFVVNSRALVTQQAEYLKKHSLNQLAVGDLGPPHPDVVVATGEVVRSALESGQLQAQQLACVVLDEVHYAVGKHPYAEIMALLCHFGASPRLEALEELLSAKVHCPEAKGQKLHRSAKSFGLQEMAALEEKFSRALVNLEMGCALASPYAASNVTCTAGTAAKSAVRSTFGAENWEFQKVLESETPRLRGVLEAIGPAGWYGFVCYALPEVMMAKLQSKLAIMEDEVVKSNLLNAIALVRPFQLALMQGESVKQHITGKCQTLLTLLEQLLRDGEDKILVFVERVSVACCMARLISSRLGVLALHVAGVQGMDGPTRQSNLASFRGETQLLVATSSLEEGLDVPMCRYVIRYDSFNSAKSHVQGGGSCKASRCTGVLLRK</sequence>
<dbReference type="Proteomes" id="UP001642484">
    <property type="component" value="Unassembled WGS sequence"/>
</dbReference>
<evidence type="ECO:0000313" key="4">
    <source>
        <dbReference type="Proteomes" id="UP001642484"/>
    </source>
</evidence>
<dbReference type="PROSITE" id="PS51192">
    <property type="entry name" value="HELICASE_ATP_BIND_1"/>
    <property type="match status" value="1"/>
</dbReference>
<name>A0ABP0P357_9DINO</name>
<keyword evidence="4" id="KW-1185">Reference proteome</keyword>
<dbReference type="Pfam" id="PF00271">
    <property type="entry name" value="Helicase_C"/>
    <property type="match status" value="1"/>
</dbReference>
<dbReference type="PROSITE" id="PS51194">
    <property type="entry name" value="HELICASE_CTER"/>
    <property type="match status" value="1"/>
</dbReference>
<dbReference type="EMBL" id="CAXAMN010022473">
    <property type="protein sequence ID" value="CAK9070058.1"/>
    <property type="molecule type" value="Genomic_DNA"/>
</dbReference>
<organism evidence="3 4">
    <name type="scientific">Durusdinium trenchii</name>
    <dbReference type="NCBI Taxonomy" id="1381693"/>
    <lineage>
        <taxon>Eukaryota</taxon>
        <taxon>Sar</taxon>
        <taxon>Alveolata</taxon>
        <taxon>Dinophyceae</taxon>
        <taxon>Suessiales</taxon>
        <taxon>Symbiodiniaceae</taxon>
        <taxon>Durusdinium</taxon>
    </lineage>
</organism>
<feature type="domain" description="Helicase C-terminal" evidence="2">
    <location>
        <begin position="321"/>
        <end position="435"/>
    </location>
</feature>
<dbReference type="InterPro" id="IPR014001">
    <property type="entry name" value="Helicase_ATP-bd"/>
</dbReference>
<dbReference type="PANTHER" id="PTHR14074">
    <property type="entry name" value="HELICASE WITH DEATH DOMAIN-RELATED"/>
    <property type="match status" value="1"/>
</dbReference>
<dbReference type="Pfam" id="PF04851">
    <property type="entry name" value="ResIII"/>
    <property type="match status" value="1"/>
</dbReference>
<comment type="caution">
    <text evidence="3">The sequence shown here is derived from an EMBL/GenBank/DDBJ whole genome shotgun (WGS) entry which is preliminary data.</text>
</comment>
<dbReference type="SUPFAM" id="SSF52540">
    <property type="entry name" value="P-loop containing nucleoside triphosphate hydrolases"/>
    <property type="match status" value="1"/>
</dbReference>
<dbReference type="PANTHER" id="PTHR14074:SF16">
    <property type="entry name" value="ANTIVIRAL INNATE IMMUNE RESPONSE RECEPTOR RIG-I"/>
    <property type="match status" value="1"/>
</dbReference>
<dbReference type="InterPro" id="IPR001650">
    <property type="entry name" value="Helicase_C-like"/>
</dbReference>
<protein>
    <submittedName>
        <fullName evidence="3">Uncharacterized protein</fullName>
    </submittedName>
</protein>
<dbReference type="InterPro" id="IPR006935">
    <property type="entry name" value="Helicase/UvrB_N"/>
</dbReference>